<dbReference type="SUPFAM" id="SSF51905">
    <property type="entry name" value="FAD/NAD(P)-binding domain"/>
    <property type="match status" value="1"/>
</dbReference>
<evidence type="ECO:0000313" key="7">
    <source>
        <dbReference type="Proteomes" id="UP000076023"/>
    </source>
</evidence>
<dbReference type="Gene3D" id="3.50.50.60">
    <property type="entry name" value="FAD/NAD(P)-binding domain"/>
    <property type="match status" value="1"/>
</dbReference>
<evidence type="ECO:0000256" key="4">
    <source>
        <dbReference type="ARBA" id="ARBA00023004"/>
    </source>
</evidence>
<keyword evidence="1" id="KW-0004">4Fe-4S</keyword>
<organism evidence="6 7">
    <name type="scientific">Terrimicrobium sacchariphilum</name>
    <dbReference type="NCBI Taxonomy" id="690879"/>
    <lineage>
        <taxon>Bacteria</taxon>
        <taxon>Pseudomonadati</taxon>
        <taxon>Verrucomicrobiota</taxon>
        <taxon>Terrimicrobiia</taxon>
        <taxon>Terrimicrobiales</taxon>
        <taxon>Terrimicrobiaceae</taxon>
        <taxon>Terrimicrobium</taxon>
    </lineage>
</organism>
<sequence length="479" mass="52023">MPNYPETFSHMADDLPSIPLSQEAPLVQRLAVRDVPFDDSWDVIVIGGGPSGSAAATAAAREGARTLLIESTACLGGSGTSALVPAWTPFSDQEKMIYCGIAEKVFTTAKEGMAHVKDQDLDWVPIDAERLKRVYDQIVTDSGAHILFQTLLAGVEKDDDGRITSILVANKKGLTAFRAGVYVDCSGDADLCAWAGADFQKGDSLGQMQPGTLCFTLSNVDENAYLNGPDLGWWNPESPIHAIIASGRYPEIPDKHMCHNLVGPGTVGFNAGHVWDVDNTDPGTMSRGIIKGRKLAFAYRNALAEFHPSAFGNAFLVATGSVLGIRETRRILGDYVLRAEDYLERRSFEDEICRNCYFIDMHLTKEEARSKGELEAALRFDRYRKGESHGIPYRCLTPHGLKNVLVAGRSISCDRAVQGSVRIMPVCLATGEAAGIAAVHALRLTDVDVHAVDTERLRSRLREMGAYLPAEPAGVLVNT</sequence>
<name>A0A146G217_TERSA</name>
<evidence type="ECO:0000256" key="3">
    <source>
        <dbReference type="ARBA" id="ARBA00023002"/>
    </source>
</evidence>
<evidence type="ECO:0000256" key="5">
    <source>
        <dbReference type="ARBA" id="ARBA00023014"/>
    </source>
</evidence>
<accession>A0A146G217</accession>
<reference evidence="7" key="1">
    <citation type="journal article" date="2017" name="Genome Announc.">
        <title>Draft Genome Sequence of Terrimicrobium sacchariphilum NM-5T, a Facultative Anaerobic Soil Bacterium of the Class Spartobacteria.</title>
        <authorList>
            <person name="Qiu Y.L."/>
            <person name="Tourlousse D.M."/>
            <person name="Matsuura N."/>
            <person name="Ohashi A."/>
            <person name="Sekiguchi Y."/>
        </authorList>
    </citation>
    <scope>NUCLEOTIDE SEQUENCE [LARGE SCALE GENOMIC DNA]</scope>
    <source>
        <strain evidence="7">NM-5</strain>
    </source>
</reference>
<dbReference type="GO" id="GO:0046872">
    <property type="term" value="F:metal ion binding"/>
    <property type="evidence" value="ECO:0007669"/>
    <property type="project" value="UniProtKB-KW"/>
</dbReference>
<dbReference type="PANTHER" id="PTHR43498">
    <property type="entry name" value="FERREDOXIN:COB-COM HETERODISULFIDE REDUCTASE SUBUNIT A"/>
    <property type="match status" value="1"/>
</dbReference>
<keyword evidence="2" id="KW-0479">Metal-binding</keyword>
<comment type="caution">
    <text evidence="6">The sequence shown here is derived from an EMBL/GenBank/DDBJ whole genome shotgun (WGS) entry which is preliminary data.</text>
</comment>
<dbReference type="STRING" id="690879.TSACC_2269"/>
<gene>
    <name evidence="6" type="ORF">TSACC_2269</name>
</gene>
<evidence type="ECO:0000256" key="1">
    <source>
        <dbReference type="ARBA" id="ARBA00022485"/>
    </source>
</evidence>
<dbReference type="GO" id="GO:0016491">
    <property type="term" value="F:oxidoreductase activity"/>
    <property type="evidence" value="ECO:0007669"/>
    <property type="project" value="UniProtKB-KW"/>
</dbReference>
<keyword evidence="4" id="KW-0408">Iron</keyword>
<keyword evidence="5" id="KW-0411">Iron-sulfur</keyword>
<proteinExistence type="predicted"/>
<dbReference type="Pfam" id="PF12831">
    <property type="entry name" value="FAD_oxidored"/>
    <property type="match status" value="1"/>
</dbReference>
<dbReference type="EMBL" id="BDCO01000002">
    <property type="protein sequence ID" value="GAT31875.1"/>
    <property type="molecule type" value="Genomic_DNA"/>
</dbReference>
<dbReference type="InterPro" id="IPR036188">
    <property type="entry name" value="FAD/NAD-bd_sf"/>
</dbReference>
<dbReference type="GO" id="GO:0051539">
    <property type="term" value="F:4 iron, 4 sulfur cluster binding"/>
    <property type="evidence" value="ECO:0007669"/>
    <property type="project" value="UniProtKB-KW"/>
</dbReference>
<dbReference type="AlphaFoldDB" id="A0A146G217"/>
<keyword evidence="3" id="KW-0560">Oxidoreductase</keyword>
<evidence type="ECO:0000256" key="2">
    <source>
        <dbReference type="ARBA" id="ARBA00022723"/>
    </source>
</evidence>
<dbReference type="PRINTS" id="PR00411">
    <property type="entry name" value="PNDRDTASEI"/>
</dbReference>
<evidence type="ECO:0000313" key="6">
    <source>
        <dbReference type="EMBL" id="GAT31875.1"/>
    </source>
</evidence>
<dbReference type="RefSeq" id="WP_202815887.1">
    <property type="nucleotide sequence ID" value="NZ_BDCO01000002.1"/>
</dbReference>
<dbReference type="Proteomes" id="UP000076023">
    <property type="component" value="Unassembled WGS sequence"/>
</dbReference>
<dbReference type="InterPro" id="IPR039650">
    <property type="entry name" value="HdrA-like"/>
</dbReference>
<keyword evidence="7" id="KW-1185">Reference proteome</keyword>
<dbReference type="InParanoid" id="A0A146G217"/>
<dbReference type="PANTHER" id="PTHR43498:SF1">
    <property type="entry name" value="COB--COM HETERODISULFIDE REDUCTASE IRON-SULFUR SUBUNIT A"/>
    <property type="match status" value="1"/>
</dbReference>
<protein>
    <submittedName>
        <fullName evidence="6">FAD dependent oxidoreductase</fullName>
    </submittedName>
</protein>